<comment type="caution">
    <text evidence="1">The sequence shown here is derived from an EMBL/GenBank/DDBJ whole genome shotgun (WGS) entry which is preliminary data.</text>
</comment>
<dbReference type="EMBL" id="JAESVA010000001">
    <property type="protein sequence ID" value="MCB8878697.1"/>
    <property type="molecule type" value="Genomic_DNA"/>
</dbReference>
<name>A0A963YYK3_9PROT</name>
<organism evidence="1 2">
    <name type="scientific">Acidisoma cellulosilyticum</name>
    <dbReference type="NCBI Taxonomy" id="2802395"/>
    <lineage>
        <taxon>Bacteria</taxon>
        <taxon>Pseudomonadati</taxon>
        <taxon>Pseudomonadota</taxon>
        <taxon>Alphaproteobacteria</taxon>
        <taxon>Acetobacterales</taxon>
        <taxon>Acidocellaceae</taxon>
        <taxon>Acidisoma</taxon>
    </lineage>
</organism>
<reference evidence="1 2" key="1">
    <citation type="journal article" date="2021" name="Microorganisms">
        <title>Acidisoma silvae sp. nov. and Acidisomacellulosilytica sp. nov., Two Acidophilic Bacteria Isolated from Decaying Wood, Hydrolyzing Cellulose and Producing Poly-3-hydroxybutyrate.</title>
        <authorList>
            <person name="Mieszkin S."/>
            <person name="Pouder E."/>
            <person name="Uroz S."/>
            <person name="Simon-Colin C."/>
            <person name="Alain K."/>
        </authorList>
    </citation>
    <scope>NUCLEOTIDE SEQUENCE [LARGE SCALE GENOMIC DNA]</scope>
    <source>
        <strain evidence="1 2">HW T5.17</strain>
    </source>
</reference>
<accession>A0A963YYK3</accession>
<gene>
    <name evidence="1" type="ORF">ACELLULO517_00515</name>
</gene>
<dbReference type="AlphaFoldDB" id="A0A963YYK3"/>
<keyword evidence="2" id="KW-1185">Reference proteome</keyword>
<sequence length="57" mass="6358">MRLLFSSRRLTIVKGLPSYADQWRDGGKLPFFAIRKAPKGGGVHILLRGFCLGIKLT</sequence>
<evidence type="ECO:0000313" key="2">
    <source>
        <dbReference type="Proteomes" id="UP000721844"/>
    </source>
</evidence>
<evidence type="ECO:0000313" key="1">
    <source>
        <dbReference type="EMBL" id="MCB8878697.1"/>
    </source>
</evidence>
<protein>
    <submittedName>
        <fullName evidence="1">Uncharacterized protein</fullName>
    </submittedName>
</protein>
<proteinExistence type="predicted"/>
<dbReference type="Proteomes" id="UP000721844">
    <property type="component" value="Unassembled WGS sequence"/>
</dbReference>
<dbReference type="RefSeq" id="WP_227304606.1">
    <property type="nucleotide sequence ID" value="NZ_JAESVA010000001.1"/>
</dbReference>